<dbReference type="AlphaFoldDB" id="A0A9W8P205"/>
<dbReference type="PANTHER" id="PTHR17598">
    <property type="entry name" value="DNA POLYMERASE DELTA SUBUNIT 3"/>
    <property type="match status" value="1"/>
</dbReference>
<name>A0A9W8P205_9AGAR</name>
<evidence type="ECO:0000256" key="5">
    <source>
        <dbReference type="SAM" id="MobiDB-lite"/>
    </source>
</evidence>
<proteinExistence type="predicted"/>
<keyword evidence="3" id="KW-0235">DNA replication</keyword>
<dbReference type="GO" id="GO:0003887">
    <property type="term" value="F:DNA-directed DNA polymerase activity"/>
    <property type="evidence" value="ECO:0007669"/>
    <property type="project" value="TreeGrafter"/>
</dbReference>
<dbReference type="GO" id="GO:1904161">
    <property type="term" value="P:DNA synthesis involved in UV-damage excision repair"/>
    <property type="evidence" value="ECO:0007669"/>
    <property type="project" value="TreeGrafter"/>
</dbReference>
<evidence type="ECO:0000313" key="7">
    <source>
        <dbReference type="Proteomes" id="UP001142393"/>
    </source>
</evidence>
<dbReference type="InterPro" id="IPR019038">
    <property type="entry name" value="POLD3"/>
</dbReference>
<dbReference type="Pfam" id="PF09507">
    <property type="entry name" value="CDC27"/>
    <property type="match status" value="1"/>
</dbReference>
<gene>
    <name evidence="6" type="ORF">DFH05DRAFT_1003653</name>
</gene>
<reference evidence="6 7" key="1">
    <citation type="journal article" date="2023" name="Proc. Natl. Acad. Sci. U.S.A.">
        <title>A global phylogenomic analysis of the shiitake genus Lentinula.</title>
        <authorList>
            <person name="Sierra-Patev S."/>
            <person name="Min B."/>
            <person name="Naranjo-Ortiz M."/>
            <person name="Looney B."/>
            <person name="Konkel Z."/>
            <person name="Slot J.C."/>
            <person name="Sakamoto Y."/>
            <person name="Steenwyk J.L."/>
            <person name="Rokas A."/>
            <person name="Carro J."/>
            <person name="Camarero S."/>
            <person name="Ferreira P."/>
            <person name="Molpeceres G."/>
            <person name="Ruiz-Duenas F.J."/>
            <person name="Serrano A."/>
            <person name="Henrissat B."/>
            <person name="Drula E."/>
            <person name="Hughes K.W."/>
            <person name="Mata J.L."/>
            <person name="Ishikawa N.K."/>
            <person name="Vargas-Isla R."/>
            <person name="Ushijima S."/>
            <person name="Smith C.A."/>
            <person name="Donoghue J."/>
            <person name="Ahrendt S."/>
            <person name="Andreopoulos W."/>
            <person name="He G."/>
            <person name="LaButti K."/>
            <person name="Lipzen A."/>
            <person name="Ng V."/>
            <person name="Riley R."/>
            <person name="Sandor L."/>
            <person name="Barry K."/>
            <person name="Martinez A.T."/>
            <person name="Xiao Y."/>
            <person name="Gibbons J.G."/>
            <person name="Terashima K."/>
            <person name="Grigoriev I.V."/>
            <person name="Hibbett D."/>
        </authorList>
    </citation>
    <scope>NUCLEOTIDE SEQUENCE [LARGE SCALE GENOMIC DNA]</scope>
    <source>
        <strain evidence="6 7">TFB7810</strain>
    </source>
</reference>
<evidence type="ECO:0000256" key="3">
    <source>
        <dbReference type="ARBA" id="ARBA00022705"/>
    </source>
</evidence>
<keyword evidence="7" id="KW-1185">Reference proteome</keyword>
<evidence type="ECO:0000256" key="2">
    <source>
        <dbReference type="ARBA" id="ARBA00017589"/>
    </source>
</evidence>
<comment type="caution">
    <text evidence="6">The sequence shown here is derived from an EMBL/GenBank/DDBJ whole genome shotgun (WGS) entry which is preliminary data.</text>
</comment>
<dbReference type="EMBL" id="JANVFU010000005">
    <property type="protein sequence ID" value="KAJ3745300.1"/>
    <property type="molecule type" value="Genomic_DNA"/>
</dbReference>
<evidence type="ECO:0000313" key="6">
    <source>
        <dbReference type="EMBL" id="KAJ3745300.1"/>
    </source>
</evidence>
<dbReference type="InterPro" id="IPR041913">
    <property type="entry name" value="POLD3_sf"/>
</dbReference>
<feature type="region of interest" description="Disordered" evidence="5">
    <location>
        <begin position="169"/>
        <end position="553"/>
    </location>
</feature>
<feature type="compositionally biased region" description="Basic residues" evidence="5">
    <location>
        <begin position="404"/>
        <end position="415"/>
    </location>
</feature>
<dbReference type="GO" id="GO:0006271">
    <property type="term" value="P:DNA strand elongation involved in DNA replication"/>
    <property type="evidence" value="ECO:0007669"/>
    <property type="project" value="TreeGrafter"/>
</dbReference>
<comment type="subcellular location">
    <subcellularLocation>
        <location evidence="1">Nucleus</location>
    </subcellularLocation>
</comment>
<keyword evidence="4" id="KW-0539">Nucleus</keyword>
<feature type="compositionally biased region" description="Acidic residues" evidence="5">
    <location>
        <begin position="353"/>
        <end position="366"/>
    </location>
</feature>
<dbReference type="GO" id="GO:0043625">
    <property type="term" value="C:delta DNA polymerase complex"/>
    <property type="evidence" value="ECO:0007669"/>
    <property type="project" value="InterPro"/>
</dbReference>
<evidence type="ECO:0000256" key="4">
    <source>
        <dbReference type="ARBA" id="ARBA00023242"/>
    </source>
</evidence>
<evidence type="ECO:0000256" key="1">
    <source>
        <dbReference type="ARBA" id="ARBA00004123"/>
    </source>
</evidence>
<feature type="compositionally biased region" description="Basic and acidic residues" evidence="5">
    <location>
        <begin position="383"/>
        <end position="393"/>
    </location>
</feature>
<dbReference type="GO" id="GO:0006297">
    <property type="term" value="P:nucleotide-excision repair, DNA gap filling"/>
    <property type="evidence" value="ECO:0007669"/>
    <property type="project" value="TreeGrafter"/>
</dbReference>
<dbReference type="PANTHER" id="PTHR17598:SF13">
    <property type="entry name" value="DNA POLYMERASE DELTA SUBUNIT 3"/>
    <property type="match status" value="1"/>
</dbReference>
<dbReference type="Gene3D" id="3.90.1030.20">
    <property type="entry name" value="DNA polymerase delta, p66 (Cdc27) subunit, wHTH domain"/>
    <property type="match status" value="1"/>
</dbReference>
<organism evidence="6 7">
    <name type="scientific">Lentinula detonsa</name>
    <dbReference type="NCBI Taxonomy" id="2804962"/>
    <lineage>
        <taxon>Eukaryota</taxon>
        <taxon>Fungi</taxon>
        <taxon>Dikarya</taxon>
        <taxon>Basidiomycota</taxon>
        <taxon>Agaricomycotina</taxon>
        <taxon>Agaricomycetes</taxon>
        <taxon>Agaricomycetidae</taxon>
        <taxon>Agaricales</taxon>
        <taxon>Marasmiineae</taxon>
        <taxon>Omphalotaceae</taxon>
        <taxon>Lentinula</taxon>
    </lineage>
</organism>
<feature type="compositionally biased region" description="Polar residues" evidence="5">
    <location>
        <begin position="186"/>
        <end position="212"/>
    </location>
</feature>
<feature type="compositionally biased region" description="Basic and acidic residues" evidence="5">
    <location>
        <begin position="265"/>
        <end position="279"/>
    </location>
</feature>
<feature type="compositionally biased region" description="Acidic residues" evidence="5">
    <location>
        <begin position="499"/>
        <end position="508"/>
    </location>
</feature>
<dbReference type="Proteomes" id="UP001142393">
    <property type="component" value="Unassembled WGS sequence"/>
</dbReference>
<protein>
    <recommendedName>
        <fullName evidence="2">DNA polymerase delta subunit 3</fullName>
    </recommendedName>
</protein>
<accession>A0A9W8P205</accession>
<feature type="compositionally biased region" description="Basic and acidic residues" evidence="5">
    <location>
        <begin position="225"/>
        <end position="253"/>
    </location>
</feature>
<sequence>MGPQNTEDFLTKQIMIDGNIITYRSLSRRLSLHVNAAKNALATFYSKVRRDGESKLAATYLVSGELQPDLQTSNAMDVDTDNFEENMEYDDDGAEEVQLVEVVLVGEKDLEYTKSKFSKIYSTHIYSLSPASIRDMGLICGPNETVREIDNKKGSEMAAIVGKMIGNVKEGKGKPYVPAPPPAVATSTISGSKSFASASTENRPTKKNSTTSEKPKASDFFAKAKPKDAKDVKEPTKKETKKSSASEESDQLKPRPTASTSKDSNGLEKLPKADPKRSQDQQIKSSKAKGKAVANKTGAKRKLPNSESEEEEAEKPSVRVKKHTIVSDEEEQVTTKVGRTKGKAKSKQVVGREDDDVLALMDIDDDQVIRASRSRRASPEPSEAVKSEPKDVEMQDDTEDKPAIKAKQRKTKAKKVVPIGKNGLKKKRVMRSKVTTDAKGYMVTEDYSSYESVGEEESEPEPAKGTSRQSKGASEKAIGINKLDRTKQSVSGSKAKKEEEEERQEDNEATSTNIKPPPKPKQKAMNSSNRGPGGGTSGQKNIASFFGKPKGNK</sequence>